<evidence type="ECO:0000313" key="1">
    <source>
        <dbReference type="EMBL" id="MBM2614031.1"/>
    </source>
</evidence>
<dbReference type="Pfam" id="PF00805">
    <property type="entry name" value="Pentapeptide"/>
    <property type="match status" value="1"/>
</dbReference>
<evidence type="ECO:0000313" key="2">
    <source>
        <dbReference type="Proteomes" id="UP000632138"/>
    </source>
</evidence>
<sequence length="274" mass="29571">MARRELIDRWRTGEARSAVLARLAEGGSLPTLDLRGLPAAGLESQNAEFSGADLQWATLAEARIEGVRWEKCRFDGADLADAVLTGGAVTGSTMVRTILRDTLIAGTVWESVDLTGAKMNHFKAERTTFRQCTFPALRKVDFTACVFEECRFTGGLDEVRFLGRGADPAAALRRVTFKSGAFRYAEFDGMEFDQVTFPAGDAVVVVPGRFRAVAQRAGELSDDPAVRRFLSHESLRPGLSESAGWAAGTADLPGATAEVLREAQAQLRAEGVVS</sequence>
<gene>
    <name evidence="1" type="ORF">JIG36_00490</name>
</gene>
<dbReference type="Gene3D" id="2.160.20.80">
    <property type="entry name" value="E3 ubiquitin-protein ligase SopA"/>
    <property type="match status" value="1"/>
</dbReference>
<dbReference type="Proteomes" id="UP000632138">
    <property type="component" value="Unassembled WGS sequence"/>
</dbReference>
<dbReference type="EMBL" id="JAENHP010000001">
    <property type="protein sequence ID" value="MBM2614031.1"/>
    <property type="molecule type" value="Genomic_DNA"/>
</dbReference>
<dbReference type="SUPFAM" id="SSF141571">
    <property type="entry name" value="Pentapeptide repeat-like"/>
    <property type="match status" value="1"/>
</dbReference>
<organism evidence="1 2">
    <name type="scientific">Paractinoplanes ovalisporus</name>
    <dbReference type="NCBI Taxonomy" id="2810368"/>
    <lineage>
        <taxon>Bacteria</taxon>
        <taxon>Bacillati</taxon>
        <taxon>Actinomycetota</taxon>
        <taxon>Actinomycetes</taxon>
        <taxon>Micromonosporales</taxon>
        <taxon>Micromonosporaceae</taxon>
        <taxon>Paractinoplanes</taxon>
    </lineage>
</organism>
<name>A0ABS2A479_9ACTN</name>
<protein>
    <submittedName>
        <fullName evidence="1">Pentapeptide repeat-containing protein</fullName>
    </submittedName>
</protein>
<dbReference type="InterPro" id="IPR051082">
    <property type="entry name" value="Pentapeptide-BTB/POZ_domain"/>
</dbReference>
<accession>A0ABS2A479</accession>
<proteinExistence type="predicted"/>
<keyword evidence="2" id="KW-1185">Reference proteome</keyword>
<reference evidence="1 2" key="1">
    <citation type="submission" date="2021-01" db="EMBL/GenBank/DDBJ databases">
        <title>Actinoplanes sp. nov. LDG1-06 isolated from lichen.</title>
        <authorList>
            <person name="Saeng-In P."/>
            <person name="Phongsopitanun W."/>
            <person name="Kanchanasin P."/>
            <person name="Yuki M."/>
            <person name="Kudo T."/>
            <person name="Ohkuma M."/>
            <person name="Tanasupawat S."/>
        </authorList>
    </citation>
    <scope>NUCLEOTIDE SEQUENCE [LARGE SCALE GENOMIC DNA]</scope>
    <source>
        <strain evidence="1 2">LDG1-06</strain>
    </source>
</reference>
<dbReference type="RefSeq" id="WP_203373958.1">
    <property type="nucleotide sequence ID" value="NZ_JAENHP010000001.1"/>
</dbReference>
<comment type="caution">
    <text evidence="1">The sequence shown here is derived from an EMBL/GenBank/DDBJ whole genome shotgun (WGS) entry which is preliminary data.</text>
</comment>
<dbReference type="PANTHER" id="PTHR14136:SF17">
    <property type="entry name" value="BTB_POZ DOMAIN-CONTAINING PROTEIN KCTD9"/>
    <property type="match status" value="1"/>
</dbReference>
<dbReference type="InterPro" id="IPR001646">
    <property type="entry name" value="5peptide_repeat"/>
</dbReference>
<dbReference type="PANTHER" id="PTHR14136">
    <property type="entry name" value="BTB_POZ DOMAIN-CONTAINING PROTEIN KCTD9"/>
    <property type="match status" value="1"/>
</dbReference>